<dbReference type="WBParaSite" id="NBR_0001268701-mRNA-1">
    <property type="protein sequence ID" value="NBR_0001268701-mRNA-1"/>
    <property type="gene ID" value="NBR_0001268701"/>
</dbReference>
<dbReference type="AlphaFoldDB" id="A0A0N4Y8V6"/>
<dbReference type="Proteomes" id="UP000271162">
    <property type="component" value="Unassembled WGS sequence"/>
</dbReference>
<protein>
    <submittedName>
        <fullName evidence="3">Sld5 domain-containing protein</fullName>
    </submittedName>
</protein>
<dbReference type="EMBL" id="UYSL01020827">
    <property type="protein sequence ID" value="VDL76277.1"/>
    <property type="molecule type" value="Genomic_DNA"/>
</dbReference>
<dbReference type="OMA" id="NMSFSHK"/>
<evidence type="ECO:0000313" key="1">
    <source>
        <dbReference type="EMBL" id="VDL76277.1"/>
    </source>
</evidence>
<organism evidence="3">
    <name type="scientific">Nippostrongylus brasiliensis</name>
    <name type="common">Rat hookworm</name>
    <dbReference type="NCBI Taxonomy" id="27835"/>
    <lineage>
        <taxon>Eukaryota</taxon>
        <taxon>Metazoa</taxon>
        <taxon>Ecdysozoa</taxon>
        <taxon>Nematoda</taxon>
        <taxon>Chromadorea</taxon>
        <taxon>Rhabditida</taxon>
        <taxon>Rhabditina</taxon>
        <taxon>Rhabditomorpha</taxon>
        <taxon>Strongyloidea</taxon>
        <taxon>Heligmosomidae</taxon>
        <taxon>Nippostrongylus</taxon>
    </lineage>
</organism>
<evidence type="ECO:0000313" key="3">
    <source>
        <dbReference type="WBParaSite" id="NBR_0001268701-mRNA-1"/>
    </source>
</evidence>
<sequence>MSTSTSLPSGADVPLSEPVYGETLGGHVTAPLVEPLSALEDPASPKAKDFKALREATSLAITQVWSDSVSRTSALEEKIKEGNMSFSHKLDESFSAVDARIQQLPIVAMLGQNSSSGPRVAPFSGSSDEGMQFSVRLRRLEDIIRVRPGVISSEQKANFLIGHLDGVAREKVEELSEQDRKDFALVAGHLRSFFFESPQQR</sequence>
<reference evidence="1 2" key="2">
    <citation type="submission" date="2018-11" db="EMBL/GenBank/DDBJ databases">
        <authorList>
            <consortium name="Pathogen Informatics"/>
        </authorList>
    </citation>
    <scope>NUCLEOTIDE SEQUENCE [LARGE SCALE GENOMIC DNA]</scope>
</reference>
<evidence type="ECO:0000313" key="2">
    <source>
        <dbReference type="Proteomes" id="UP000271162"/>
    </source>
</evidence>
<proteinExistence type="predicted"/>
<gene>
    <name evidence="1" type="ORF">NBR_LOCUS12688</name>
</gene>
<dbReference type="OrthoDB" id="5860721at2759"/>
<reference evidence="3" key="1">
    <citation type="submission" date="2017-02" db="UniProtKB">
        <authorList>
            <consortium name="WormBaseParasite"/>
        </authorList>
    </citation>
    <scope>IDENTIFICATION</scope>
</reference>
<accession>A0A0N4Y8V6</accession>
<name>A0A0N4Y8V6_NIPBR</name>
<keyword evidence="2" id="KW-1185">Reference proteome</keyword>
<dbReference type="STRING" id="27835.A0A0N4Y8V6"/>